<organism evidence="1 2">
    <name type="scientific">Actinomadura chibensis</name>
    <dbReference type="NCBI Taxonomy" id="392828"/>
    <lineage>
        <taxon>Bacteria</taxon>
        <taxon>Bacillati</taxon>
        <taxon>Actinomycetota</taxon>
        <taxon>Actinomycetes</taxon>
        <taxon>Streptosporangiales</taxon>
        <taxon>Thermomonosporaceae</taxon>
        <taxon>Actinomadura</taxon>
    </lineage>
</organism>
<dbReference type="STRING" id="1220554.GCA_001552135_01010"/>
<evidence type="ECO:0000313" key="2">
    <source>
        <dbReference type="Proteomes" id="UP000323380"/>
    </source>
</evidence>
<protein>
    <submittedName>
        <fullName evidence="1">Alpha/beta hydrolase</fullName>
    </submittedName>
</protein>
<gene>
    <name evidence="1" type="ORF">FXF69_33350</name>
</gene>
<keyword evidence="1" id="KW-0378">Hydrolase</keyword>
<name>A0A5D0NCW8_9ACTN</name>
<keyword evidence="2" id="KW-1185">Reference proteome</keyword>
<dbReference type="SUPFAM" id="SSF53474">
    <property type="entry name" value="alpha/beta-Hydrolases"/>
    <property type="match status" value="1"/>
</dbReference>
<proteinExistence type="predicted"/>
<comment type="caution">
    <text evidence="1">The sequence shown here is derived from an EMBL/GenBank/DDBJ whole genome shotgun (WGS) entry which is preliminary data.</text>
</comment>
<dbReference type="InterPro" id="IPR029058">
    <property type="entry name" value="AB_hydrolase_fold"/>
</dbReference>
<dbReference type="GO" id="GO:0016787">
    <property type="term" value="F:hydrolase activity"/>
    <property type="evidence" value="ECO:0007669"/>
    <property type="project" value="UniProtKB-KW"/>
</dbReference>
<dbReference type="Proteomes" id="UP000323380">
    <property type="component" value="Unassembled WGS sequence"/>
</dbReference>
<dbReference type="Gene3D" id="3.40.50.1820">
    <property type="entry name" value="alpha/beta hydrolase"/>
    <property type="match status" value="1"/>
</dbReference>
<accession>A0A5D0NCW8</accession>
<sequence length="291" mass="32906">MTNPREDRVRLTHYHFGHTAIFSARVDQRCSWCAYIPSSYERDGDRAHPLAVVLHGTERDVLGYRDQFAAWGEENDCIVLSPLLPAGIPGQRDLYNYHWVRYKGIRFDHILLGIVDEVRDLYRVDGDRFLLHGFSGGGHFTHRFLYLHPRRLLGASIGAPGVVTLLDPDRPWWSGIGGVEHEFGQEVDIGAVCQVPVQMVVGDRDLDEWEITLDPGDSMWREGINDTGRTRPERLRSLRDSFAAHGAAPRFDLVEGAVHDGFQVLEPVKEFFGEVLAAHRKTPEEAAWTGA</sequence>
<reference evidence="1 2" key="1">
    <citation type="submission" date="2019-08" db="EMBL/GenBank/DDBJ databases">
        <title>Actinomadura sp. nov. CYP1-5 isolated from mountain soil.</title>
        <authorList>
            <person name="Songsumanus A."/>
            <person name="Kuncharoen N."/>
            <person name="Kudo T."/>
            <person name="Yuki M."/>
            <person name="Igarashi Y."/>
            <person name="Tanasupawat S."/>
        </authorList>
    </citation>
    <scope>NUCLEOTIDE SEQUENCE [LARGE SCALE GENOMIC DNA]</scope>
    <source>
        <strain evidence="1 2">JCM 14158</strain>
    </source>
</reference>
<dbReference type="EMBL" id="VSFG01000009">
    <property type="protein sequence ID" value="TYB42075.1"/>
    <property type="molecule type" value="Genomic_DNA"/>
</dbReference>
<evidence type="ECO:0000313" key="1">
    <source>
        <dbReference type="EMBL" id="TYB42075.1"/>
    </source>
</evidence>
<dbReference type="AlphaFoldDB" id="A0A5D0NCW8"/>